<dbReference type="RefSeq" id="WP_085284543.1">
    <property type="nucleotide sequence ID" value="NZ_FOBI01000005.1"/>
</dbReference>
<dbReference type="OrthoDB" id="6227986at2"/>
<dbReference type="STRING" id="641665.GCA_002104455_03009"/>
<name>A0A1H7MAU8_9GAMM</name>
<reference evidence="3" key="1">
    <citation type="submission" date="2016-10" db="EMBL/GenBank/DDBJ databases">
        <authorList>
            <person name="Varghese N."/>
            <person name="Submissions S."/>
        </authorList>
    </citation>
    <scope>NUCLEOTIDE SEQUENCE [LARGE SCALE GENOMIC DNA]</scope>
    <source>
        <strain evidence="3">CGMCC 1.9127</strain>
    </source>
</reference>
<gene>
    <name evidence="2" type="ORF">SAMN05216262_105166</name>
</gene>
<evidence type="ECO:0000313" key="2">
    <source>
        <dbReference type="EMBL" id="SEL08313.1"/>
    </source>
</evidence>
<organism evidence="2 3">
    <name type="scientific">Colwellia chukchiensis</name>
    <dbReference type="NCBI Taxonomy" id="641665"/>
    <lineage>
        <taxon>Bacteria</taxon>
        <taxon>Pseudomonadati</taxon>
        <taxon>Pseudomonadota</taxon>
        <taxon>Gammaproteobacteria</taxon>
        <taxon>Alteromonadales</taxon>
        <taxon>Colwelliaceae</taxon>
        <taxon>Colwellia</taxon>
    </lineage>
</organism>
<protein>
    <submittedName>
        <fullName evidence="2">Uncharacterized protein</fullName>
    </submittedName>
</protein>
<sequence>MCFEMPNKALVPEKISASLQNFRRARRYEKDDSVNREDMTKLTTTALTFPIVFLLVAYFYDEGTLSILSFLSYLLLAVVGSLIGAVYAYYGHNWFFKNSFVAGFIPSVVLIIISRSMGLDDLVELGDLCLIIACWTTASEVAFIKNKTV</sequence>
<evidence type="ECO:0000256" key="1">
    <source>
        <dbReference type="SAM" id="Phobius"/>
    </source>
</evidence>
<evidence type="ECO:0000313" key="3">
    <source>
        <dbReference type="Proteomes" id="UP000199297"/>
    </source>
</evidence>
<keyword evidence="1" id="KW-0812">Transmembrane</keyword>
<keyword evidence="3" id="KW-1185">Reference proteome</keyword>
<feature type="transmembrane region" description="Helical" evidence="1">
    <location>
        <begin position="125"/>
        <end position="144"/>
    </location>
</feature>
<dbReference type="EMBL" id="FOBI01000005">
    <property type="protein sequence ID" value="SEL08313.1"/>
    <property type="molecule type" value="Genomic_DNA"/>
</dbReference>
<keyword evidence="1" id="KW-1133">Transmembrane helix</keyword>
<feature type="transmembrane region" description="Helical" evidence="1">
    <location>
        <begin position="95"/>
        <end position="113"/>
    </location>
</feature>
<accession>A0A1H7MAU8</accession>
<feature type="transmembrane region" description="Helical" evidence="1">
    <location>
        <begin position="42"/>
        <end position="60"/>
    </location>
</feature>
<keyword evidence="1" id="KW-0472">Membrane</keyword>
<feature type="transmembrane region" description="Helical" evidence="1">
    <location>
        <begin position="67"/>
        <end position="89"/>
    </location>
</feature>
<dbReference type="AlphaFoldDB" id="A0A1H7MAU8"/>
<proteinExistence type="predicted"/>
<dbReference type="Proteomes" id="UP000199297">
    <property type="component" value="Unassembled WGS sequence"/>
</dbReference>